<name>A0A8K1GC72_9PASS</name>
<comment type="caution">
    <text evidence="6">The sequence shown here is derived from an EMBL/GenBank/DDBJ whole genome shotgun (WGS) entry which is preliminary data.</text>
</comment>
<dbReference type="GO" id="GO:0000149">
    <property type="term" value="F:SNARE binding"/>
    <property type="evidence" value="ECO:0007669"/>
    <property type="project" value="TreeGrafter"/>
</dbReference>
<dbReference type="AlphaFoldDB" id="A0A8K1GC72"/>
<dbReference type="SMART" id="SM00239">
    <property type="entry name" value="C2"/>
    <property type="match status" value="2"/>
</dbReference>
<evidence type="ECO:0000256" key="4">
    <source>
        <dbReference type="SAM" id="Phobius"/>
    </source>
</evidence>
<dbReference type="PROSITE" id="PS50004">
    <property type="entry name" value="C2"/>
    <property type="match status" value="2"/>
</dbReference>
<feature type="domain" description="C2" evidence="5">
    <location>
        <begin position="341"/>
        <end position="460"/>
    </location>
</feature>
<dbReference type="GO" id="GO:0030276">
    <property type="term" value="F:clathrin binding"/>
    <property type="evidence" value="ECO:0007669"/>
    <property type="project" value="TreeGrafter"/>
</dbReference>
<proteinExistence type="inferred from homology"/>
<reference evidence="6" key="1">
    <citation type="submission" date="2019-04" db="EMBL/GenBank/DDBJ databases">
        <title>Genome assembly of Zosterops borbonicus 15179.</title>
        <authorList>
            <person name="Leroy T."/>
            <person name="Anselmetti Y."/>
            <person name="Tilak M.-K."/>
            <person name="Nabholz B."/>
        </authorList>
    </citation>
    <scope>NUCLEOTIDE SEQUENCE</scope>
    <source>
        <strain evidence="6">HGM_15179</strain>
        <tissue evidence="6">Muscle</tissue>
    </source>
</reference>
<dbReference type="GO" id="GO:0005544">
    <property type="term" value="F:calcium-dependent phospholipid binding"/>
    <property type="evidence" value="ECO:0007669"/>
    <property type="project" value="TreeGrafter"/>
</dbReference>
<feature type="region of interest" description="Disordered" evidence="3">
    <location>
        <begin position="1"/>
        <end position="25"/>
    </location>
</feature>
<dbReference type="SUPFAM" id="SSF49562">
    <property type="entry name" value="C2 domain (Calcium/lipid-binding domain, CaLB)"/>
    <property type="match status" value="2"/>
</dbReference>
<dbReference type="InterPro" id="IPR047897">
    <property type="entry name" value="Synaptotagmin-15/17_C2A"/>
</dbReference>
<keyword evidence="7" id="KW-1185">Reference proteome</keyword>
<evidence type="ECO:0000256" key="1">
    <source>
        <dbReference type="ARBA" id="ARBA00006996"/>
    </source>
</evidence>
<evidence type="ECO:0000313" key="7">
    <source>
        <dbReference type="Proteomes" id="UP000796761"/>
    </source>
</evidence>
<evidence type="ECO:0000256" key="2">
    <source>
        <dbReference type="ARBA" id="ARBA00022737"/>
    </source>
</evidence>
<accession>A0A8K1GC72</accession>
<comment type="similarity">
    <text evidence="1">Belongs to the synaptotagmin family.</text>
</comment>
<evidence type="ECO:0000313" key="6">
    <source>
        <dbReference type="EMBL" id="TRZ15975.1"/>
    </source>
</evidence>
<dbReference type="CDD" id="cd08409">
    <property type="entry name" value="C2B_Synaptotagmin-15"/>
    <property type="match status" value="1"/>
</dbReference>
<dbReference type="InterPro" id="IPR035892">
    <property type="entry name" value="C2_domain_sf"/>
</dbReference>
<dbReference type="Proteomes" id="UP000796761">
    <property type="component" value="Unassembled WGS sequence"/>
</dbReference>
<dbReference type="GO" id="GO:0005886">
    <property type="term" value="C:plasma membrane"/>
    <property type="evidence" value="ECO:0007669"/>
    <property type="project" value="TreeGrafter"/>
</dbReference>
<dbReference type="FunFam" id="2.60.40.150:FF:000101">
    <property type="entry name" value="Synaptotagmin 13"/>
    <property type="match status" value="1"/>
</dbReference>
<keyword evidence="2" id="KW-0677">Repeat</keyword>
<keyword evidence="4" id="KW-0812">Transmembrane</keyword>
<protein>
    <recommendedName>
        <fullName evidence="5">C2 domain-containing protein</fullName>
    </recommendedName>
</protein>
<dbReference type="GO" id="GO:0001786">
    <property type="term" value="F:phosphatidylserine binding"/>
    <property type="evidence" value="ECO:0007669"/>
    <property type="project" value="TreeGrafter"/>
</dbReference>
<keyword evidence="4" id="KW-0472">Membrane</keyword>
<feature type="non-terminal residue" evidence="6">
    <location>
        <position position="1"/>
    </location>
</feature>
<dbReference type="CDD" id="cd08390">
    <property type="entry name" value="C2A_Synaptotagmin-15-17"/>
    <property type="match status" value="1"/>
</dbReference>
<keyword evidence="4" id="KW-1133">Transmembrane helix</keyword>
<dbReference type="GO" id="GO:0005509">
    <property type="term" value="F:calcium ion binding"/>
    <property type="evidence" value="ECO:0007669"/>
    <property type="project" value="TreeGrafter"/>
</dbReference>
<dbReference type="OrthoDB" id="10259057at2759"/>
<evidence type="ECO:0000256" key="3">
    <source>
        <dbReference type="SAM" id="MobiDB-lite"/>
    </source>
</evidence>
<feature type="transmembrane region" description="Helical" evidence="4">
    <location>
        <begin position="202"/>
        <end position="227"/>
    </location>
</feature>
<sequence length="616" mass="69530">KDKAVLIPCGRDDTKPKEMTSARPVQGHCQYPQHCTHRPAEVPELPVKIAHPASLHKLLGGYLKTDAQKSEENKSPKSSDFLSLIRLTLLTLSHPQTVAMPTPVVLQPPGDPSLPSLLGNMETGPCPGPQPDTGAHQVRVLRVLLLSIPHPTLAQQEYPVLRRWALISYVLPGFVPKMHIPTESLSNHTLGLQVRKHFGEQAVAVAGGLIGGILLFVLLGITAYLLWKKFCHLCSYEKLINPVKTNANAIFQDQPNSEIQQKSTRSRSVPFIIPPTLHGRDWIHLTNEEQVQEDRDPCMTPQPGPRSSFHSLAGAYVVGTINPELYKFPEDKSETDFPDGSIGRLWFSIEYEQESERLLVSLIKVRKLQPPADSCSPFVKIYLLPDERSYLQSKTKRKTLNPQFDENFVFQVSSKMLLQRTLKFLVYHVDKQKKHHLLGQVIFPLKNEALTEDNKLVIWRDLEKENLEPPSEHGDLQFSLSYNDYLGRLTVVVLRARGLKLQEESPAVGVYVKVSLMNHNKFIKSKKTATLLGTPNPVYNETFSFKAEQTELDTASLSLSVLQSIKGEKTFLLGRVVVGPFMYTRGKELEHWNEMISKPKELVKRWHALCTAHEQH</sequence>
<feature type="compositionally biased region" description="Basic and acidic residues" evidence="3">
    <location>
        <begin position="1"/>
        <end position="20"/>
    </location>
</feature>
<evidence type="ECO:0000259" key="5">
    <source>
        <dbReference type="PROSITE" id="PS50004"/>
    </source>
</evidence>
<organism evidence="6 7">
    <name type="scientific">Zosterops borbonicus</name>
    <dbReference type="NCBI Taxonomy" id="364589"/>
    <lineage>
        <taxon>Eukaryota</taxon>
        <taxon>Metazoa</taxon>
        <taxon>Chordata</taxon>
        <taxon>Craniata</taxon>
        <taxon>Vertebrata</taxon>
        <taxon>Euteleostomi</taxon>
        <taxon>Archelosauria</taxon>
        <taxon>Archosauria</taxon>
        <taxon>Dinosauria</taxon>
        <taxon>Saurischia</taxon>
        <taxon>Theropoda</taxon>
        <taxon>Coelurosauria</taxon>
        <taxon>Aves</taxon>
        <taxon>Neognathae</taxon>
        <taxon>Neoaves</taxon>
        <taxon>Telluraves</taxon>
        <taxon>Australaves</taxon>
        <taxon>Passeriformes</taxon>
        <taxon>Sylvioidea</taxon>
        <taxon>Zosteropidae</taxon>
        <taxon>Zosterops</taxon>
    </lineage>
</organism>
<dbReference type="PANTHER" id="PTHR10024:SF234">
    <property type="entry name" value="SYNAPTOTAGMIN-15-RELATED"/>
    <property type="match status" value="1"/>
</dbReference>
<dbReference type="InterPro" id="IPR000008">
    <property type="entry name" value="C2_dom"/>
</dbReference>
<dbReference type="EMBL" id="SWJQ01000342">
    <property type="protein sequence ID" value="TRZ15975.1"/>
    <property type="molecule type" value="Genomic_DNA"/>
</dbReference>
<gene>
    <name evidence="6" type="ORF">HGM15179_011135</name>
</gene>
<dbReference type="FunFam" id="2.60.40.150:FF:000237">
    <property type="entry name" value="Synaptotagmin 15"/>
    <property type="match status" value="1"/>
</dbReference>
<dbReference type="Pfam" id="PF00168">
    <property type="entry name" value="C2"/>
    <property type="match status" value="2"/>
</dbReference>
<dbReference type="PANTHER" id="PTHR10024">
    <property type="entry name" value="SYNAPTOTAGMIN"/>
    <property type="match status" value="1"/>
</dbReference>
<feature type="domain" description="C2" evidence="5">
    <location>
        <begin position="472"/>
        <end position="593"/>
    </location>
</feature>
<dbReference type="GO" id="GO:0017156">
    <property type="term" value="P:calcium-ion regulated exocytosis"/>
    <property type="evidence" value="ECO:0007669"/>
    <property type="project" value="TreeGrafter"/>
</dbReference>
<dbReference type="Gene3D" id="2.60.40.150">
    <property type="entry name" value="C2 domain"/>
    <property type="match status" value="2"/>
</dbReference>
<dbReference type="GO" id="GO:0070382">
    <property type="term" value="C:exocytic vesicle"/>
    <property type="evidence" value="ECO:0007669"/>
    <property type="project" value="TreeGrafter"/>
</dbReference>